<evidence type="ECO:0000313" key="2">
    <source>
        <dbReference type="Proteomes" id="UP000094296"/>
    </source>
</evidence>
<dbReference type="EMBL" id="MIJE01000031">
    <property type="protein sequence ID" value="OEF96462.1"/>
    <property type="molecule type" value="Genomic_DNA"/>
</dbReference>
<evidence type="ECO:0000313" key="1">
    <source>
        <dbReference type="EMBL" id="OEF96462.1"/>
    </source>
</evidence>
<name>A0A1E5G0M5_9FIRM</name>
<protein>
    <submittedName>
        <fullName evidence="1">Uncharacterized protein</fullName>
    </submittedName>
</protein>
<accession>A0A1E5G0M5</accession>
<reference evidence="1 2" key="1">
    <citation type="submission" date="2016-09" db="EMBL/GenBank/DDBJ databases">
        <title>Draft genome sequence for the type strain of Desulfuribacillus alkaliarsenatis AHT28, an obligately anaerobic, sulfidogenic bacterium isolated from Russian soda lake sediments.</title>
        <authorList>
            <person name="Abin C.A."/>
            <person name="Hollibaugh J.T."/>
        </authorList>
    </citation>
    <scope>NUCLEOTIDE SEQUENCE [LARGE SCALE GENOMIC DNA]</scope>
    <source>
        <strain evidence="1 2">AHT28</strain>
    </source>
</reference>
<gene>
    <name evidence="1" type="ORF">BHF68_07320</name>
</gene>
<dbReference type="AlphaFoldDB" id="A0A1E5G0M5"/>
<proteinExistence type="predicted"/>
<dbReference type="OrthoDB" id="3035878at2"/>
<comment type="caution">
    <text evidence="1">The sequence shown here is derived from an EMBL/GenBank/DDBJ whole genome shotgun (WGS) entry which is preliminary data.</text>
</comment>
<keyword evidence="2" id="KW-1185">Reference proteome</keyword>
<dbReference type="RefSeq" id="WP_069643471.1">
    <property type="nucleotide sequence ID" value="NZ_MIJE01000031.1"/>
</dbReference>
<sequence length="191" mass="21495">MNKWYITLGFVLVAVLVVFSLGQNGTSNITQNSYEATDANEQPASNEQPNVNGSALGDVVPETLGDFTLVGLLVGEEALADIDRLHGTAIDIIDGIIAEYANDRGDFFVLWISESRDEEEAYWLFEIMDEMMPRSPTYIGRTEVTIANQDMIYVTSARMENYYWATGIYNYWIGIYDGDDEEIVELVIDNF</sequence>
<organism evidence="1 2">
    <name type="scientific">Desulfuribacillus alkaliarsenatis</name>
    <dbReference type="NCBI Taxonomy" id="766136"/>
    <lineage>
        <taxon>Bacteria</taxon>
        <taxon>Bacillati</taxon>
        <taxon>Bacillota</taxon>
        <taxon>Desulfuribacillia</taxon>
        <taxon>Desulfuribacillales</taxon>
        <taxon>Desulfuribacillaceae</taxon>
        <taxon>Desulfuribacillus</taxon>
    </lineage>
</organism>
<dbReference type="Proteomes" id="UP000094296">
    <property type="component" value="Unassembled WGS sequence"/>
</dbReference>